<dbReference type="EMBL" id="GG738912">
    <property type="protein sequence ID" value="EFC37951.1"/>
    <property type="molecule type" value="Genomic_DNA"/>
</dbReference>
<reference evidence="10 11" key="1">
    <citation type="journal article" date="2010" name="Cell">
        <title>The genome of Naegleria gruberi illuminates early eukaryotic versatility.</title>
        <authorList>
            <person name="Fritz-Laylin L.K."/>
            <person name="Prochnik S.E."/>
            <person name="Ginger M.L."/>
            <person name="Dacks J.B."/>
            <person name="Carpenter M.L."/>
            <person name="Field M.C."/>
            <person name="Kuo A."/>
            <person name="Paredez A."/>
            <person name="Chapman J."/>
            <person name="Pham J."/>
            <person name="Shu S."/>
            <person name="Neupane R."/>
            <person name="Cipriano M."/>
            <person name="Mancuso J."/>
            <person name="Tu H."/>
            <person name="Salamov A."/>
            <person name="Lindquist E."/>
            <person name="Shapiro H."/>
            <person name="Lucas S."/>
            <person name="Grigoriev I.V."/>
            <person name="Cande W.Z."/>
            <person name="Fulton C."/>
            <person name="Rokhsar D.S."/>
            <person name="Dawson S.C."/>
        </authorList>
    </citation>
    <scope>NUCLEOTIDE SEQUENCE [LARGE SCALE GENOMIC DNA]</scope>
    <source>
        <strain evidence="10 11">NEG-M</strain>
    </source>
</reference>
<feature type="region of interest" description="Disordered" evidence="7">
    <location>
        <begin position="1722"/>
        <end position="1750"/>
    </location>
</feature>
<name>D2VYQ4_NAEGR</name>
<dbReference type="Proteomes" id="UP000006671">
    <property type="component" value="Unassembled WGS sequence"/>
</dbReference>
<feature type="transmembrane region" description="Helical" evidence="8">
    <location>
        <begin position="1538"/>
        <end position="1563"/>
    </location>
</feature>
<dbReference type="GeneID" id="8857944"/>
<feature type="region of interest" description="Disordered" evidence="7">
    <location>
        <begin position="1669"/>
        <end position="1691"/>
    </location>
</feature>
<keyword evidence="8" id="KW-0812">Transmembrane</keyword>
<evidence type="ECO:0000256" key="6">
    <source>
        <dbReference type="PROSITE-ProRule" id="PRU00076"/>
    </source>
</evidence>
<keyword evidence="3 6" id="KW-0245">EGF-like domain</keyword>
<evidence type="ECO:0000256" key="7">
    <source>
        <dbReference type="SAM" id="MobiDB-lite"/>
    </source>
</evidence>
<proteinExistence type="predicted"/>
<feature type="disulfide bond" evidence="6">
    <location>
        <begin position="336"/>
        <end position="345"/>
    </location>
</feature>
<evidence type="ECO:0000313" key="10">
    <source>
        <dbReference type="EMBL" id="EFC37951.1"/>
    </source>
</evidence>
<comment type="subcellular location">
    <subcellularLocation>
        <location evidence="1">Secreted</location>
    </subcellularLocation>
</comment>
<dbReference type="Gene3D" id="2.10.25.10">
    <property type="entry name" value="Laminin"/>
    <property type="match status" value="3"/>
</dbReference>
<keyword evidence="8" id="KW-0472">Membrane</keyword>
<evidence type="ECO:0000256" key="8">
    <source>
        <dbReference type="SAM" id="Phobius"/>
    </source>
</evidence>
<evidence type="ECO:0000259" key="9">
    <source>
        <dbReference type="PROSITE" id="PS50026"/>
    </source>
</evidence>
<dbReference type="InterPro" id="IPR000742">
    <property type="entry name" value="EGF"/>
</dbReference>
<dbReference type="InterPro" id="IPR002859">
    <property type="entry name" value="PKD/REJ-like"/>
</dbReference>
<dbReference type="STRING" id="5762.D2VYQ4"/>
<dbReference type="InterPro" id="IPR011004">
    <property type="entry name" value="Trimer_LpxA-like_sf"/>
</dbReference>
<dbReference type="GO" id="GO:0005576">
    <property type="term" value="C:extracellular region"/>
    <property type="evidence" value="ECO:0007669"/>
    <property type="project" value="UniProtKB-SubCell"/>
</dbReference>
<dbReference type="Gene3D" id="2.170.300.10">
    <property type="entry name" value="Tie2 ligand-binding domain superfamily"/>
    <property type="match status" value="1"/>
</dbReference>
<keyword evidence="8" id="KW-1133">Transmembrane helix</keyword>
<feature type="disulfide bond" evidence="6">
    <location>
        <begin position="102"/>
        <end position="111"/>
    </location>
</feature>
<evidence type="ECO:0000256" key="2">
    <source>
        <dbReference type="ARBA" id="ARBA00022525"/>
    </source>
</evidence>
<keyword evidence="2" id="KW-0964">Secreted</keyword>
<dbReference type="Pfam" id="PF02010">
    <property type="entry name" value="REJ"/>
    <property type="match status" value="1"/>
</dbReference>
<feature type="domain" description="EGF-like" evidence="9">
    <location>
        <begin position="78"/>
        <end position="112"/>
    </location>
</feature>
<dbReference type="SMART" id="SM00181">
    <property type="entry name" value="EGF"/>
    <property type="match status" value="9"/>
</dbReference>
<dbReference type="OrthoDB" id="430340at2759"/>
<dbReference type="VEuPathDB" id="AmoebaDB:NAEGRDRAFT_53311"/>
<dbReference type="GO" id="GO:0007173">
    <property type="term" value="P:epidermal growth factor receptor signaling pathway"/>
    <property type="evidence" value="ECO:0007669"/>
    <property type="project" value="TreeGrafter"/>
</dbReference>
<protein>
    <submittedName>
        <fullName evidence="10">Predicted protein</fullName>
    </submittedName>
</protein>
<dbReference type="InParanoid" id="D2VYQ4"/>
<accession>D2VYQ4</accession>
<dbReference type="PANTHER" id="PTHR10740">
    <property type="entry name" value="TRANSFORMING GROWTH FACTOR ALPHA"/>
    <property type="match status" value="1"/>
</dbReference>
<evidence type="ECO:0000256" key="3">
    <source>
        <dbReference type="ARBA" id="ARBA00022536"/>
    </source>
</evidence>
<dbReference type="RefSeq" id="XP_002670695.1">
    <property type="nucleotide sequence ID" value="XM_002670649.1"/>
</dbReference>
<keyword evidence="5 6" id="KW-1015">Disulfide bond</keyword>
<dbReference type="PROSITE" id="PS01186">
    <property type="entry name" value="EGF_2"/>
    <property type="match status" value="1"/>
</dbReference>
<evidence type="ECO:0000256" key="1">
    <source>
        <dbReference type="ARBA" id="ARBA00004613"/>
    </source>
</evidence>
<dbReference type="eggNOG" id="KOG1225">
    <property type="taxonomic scope" value="Eukaryota"/>
</dbReference>
<dbReference type="PROSITE" id="PS50026">
    <property type="entry name" value="EGF_3"/>
    <property type="match status" value="2"/>
</dbReference>
<evidence type="ECO:0000256" key="5">
    <source>
        <dbReference type="ARBA" id="ARBA00023157"/>
    </source>
</evidence>
<gene>
    <name evidence="10" type="ORF">NAEGRDRAFT_53311</name>
</gene>
<dbReference type="PANTHER" id="PTHR10740:SF14">
    <property type="entry name" value="EGF-LIKE DOMAIN-CONTAINING PROTEIN"/>
    <property type="match status" value="1"/>
</dbReference>
<dbReference type="GO" id="GO:0045840">
    <property type="term" value="P:positive regulation of mitotic nuclear division"/>
    <property type="evidence" value="ECO:0007669"/>
    <property type="project" value="TreeGrafter"/>
</dbReference>
<dbReference type="PROSITE" id="PS00022">
    <property type="entry name" value="EGF_1"/>
    <property type="match status" value="7"/>
</dbReference>
<evidence type="ECO:0000256" key="4">
    <source>
        <dbReference type="ARBA" id="ARBA00022729"/>
    </source>
</evidence>
<feature type="compositionally biased region" description="Polar residues" evidence="7">
    <location>
        <begin position="1729"/>
        <end position="1741"/>
    </location>
</feature>
<dbReference type="SUPFAM" id="SSF51161">
    <property type="entry name" value="Trimeric LpxA-like enzymes"/>
    <property type="match status" value="1"/>
</dbReference>
<comment type="caution">
    <text evidence="6">Lacks conserved residue(s) required for the propagation of feature annotation.</text>
</comment>
<evidence type="ECO:0000313" key="11">
    <source>
        <dbReference type="Proteomes" id="UP000006671"/>
    </source>
</evidence>
<dbReference type="KEGG" id="ngr:NAEGRDRAFT_53311"/>
<keyword evidence="11" id="KW-1185">Reference proteome</keyword>
<keyword evidence="4" id="KW-0732">Signal</keyword>
<feature type="domain" description="EGF-like" evidence="9">
    <location>
        <begin position="307"/>
        <end position="346"/>
    </location>
</feature>
<dbReference type="GO" id="GO:0008284">
    <property type="term" value="P:positive regulation of cell population proliferation"/>
    <property type="evidence" value="ECO:0007669"/>
    <property type="project" value="TreeGrafter"/>
</dbReference>
<sequence length="1750" mass="193906">MASNNSGVCNGRGHCIDYNHCSCNYGYSGIGCELYSCYGISANSSRVCSGRGTCSLSDSCICQNHYTFQQDCSVTTCNGEFSNSSNVCSSHGQCISYNHCNCSENYYGNNCEMFKCFNIPANDSSVCFGKGNCSDYNTCNCELNYYGLDCSEKICNGTLSSNSSVCSSRGSCVAFDLCNCTENYFGDWCELTTCFNTSSEDASVCSGKGVCVNFDTCTCQSDAYGSNCSEYGCFGVMNSEPNVCSSRGACLNTDRCNCSDNYFGNYCQLTTCFGITSNESIVCSGMGDCIDFDMCQCQTGFYGDVCESHSCFGILYNNETVCSSNGNCTQLNHCECNSNFTGIQCETLIVIPDPVVNITMNETIVTNTMNETSTLNITLPLNETIESNVTIILNETLNATLNETVVDNSTFLNETLESNNTSLIENTTRLNETVNATLTTNETINANVTISNQTLIANETILDNVTITNNITTVISENVTLIDNTTGLNETVNATLTTNETIIDNVTISNETLIVNKTIIDNVTITDNITIITNETNIENSQTVVNETSVSTPNITLTNDTIVNNETTIANETYLNETMIDVIPIIENDTILCEKKLNCSNHGDCLYTGKCRCYTDDSNGYWSGESCDTCLFGFYGDSCRFRPPVAIIAATEEVYSSCDDILIDGRSSYSFDGTDLNFYWKLIDSDTLQEVSSNHSNVALLRLKGNIPHGNYFISLQVESTTLNQNSSLVYSNIFKKSKVPIPVVNLIDNTIEKFTNQFPLTAKKTLTESACAYEKSIIEWSQISGPPINYQVDQYFNLYIPSMLNYGKNSFTFQVTAYYPSSPKFNATQTLIIKTKSTDLSLDLIQTTATETSTNLVVKFVDLELNGDEETWKWSCLDNNNTKLMLFLSDISQRKVDDITFDSSIFGSEIPNSIELTLQVSKSYNRSIEKSTIIYFNAIPPIVSIVYTEPSTSFVLPGQQLFLQTFIANNQQSNLTVFLNGQVIGVYDKTGLIIDTSNLEQGSQNTITIQSYDPATGKIFTTTYTFNVASNPKPCKCSITPSIGTALETDFDFYCANCKTDIIDYQYGFVDDKSGVKISLRKEEVYSSKLPAPYYGSTVTCYFDIIDTSTNAYSTVYVNVTVEAPTVSTIDQLQNLVEIWESRSNQYILDGEFSKGIYQSATTSRTDSVLMRSAISSAISTRASNIVCGNGVEISGICKCFDGYVGQYCERSIKSFSNIQSTKIQVLRHLSLIGNNTYEESMNSDYLSLLTFAVDSILINYPFLKSETIHESLTTFNNFLVKGLINSNLRLSSGADLLLSSCLDSAYKYIIDKQYLTDQTTNSNKLLRSVKLSSYLQVRSVPAGRGRKTMTGPFFSIVLGKSFFHDYETKVQDPHSMVSVEMENGFFDNSAKYSLNILLKQFMYVLTVTDDIYSLNKKLVETETVDSNTKKRSNLISKIVSIEYLDSPSAMNEENLIYSIPVEYATNNDSTPLGFLEERTISFSYSCGDFLDGNSNMQSNCEIVSIQEKSIKCRCKRFTNVFVIQTATITTQSYGQYVAIGGATFVILLLISIITLITLICVRRRKRKQQARRMVMMEASKIQDIILENREAYSGLDNYDYPETHSSGNRSDDDPFMIYKPMMNANGRNTHYALRTHSSDIDLLQINKIKRHQVAPEDYFQAALDKAHEMNETSSSRSGSNDSPRRLLGDSTSDVYAGRVRSGSAISVGIIWDLKEPILPEGGHSSDNESSQGSAEQCNTPKKFDDHMI</sequence>
<organism evidence="11">
    <name type="scientific">Naegleria gruberi</name>
    <name type="common">Amoeba</name>
    <dbReference type="NCBI Taxonomy" id="5762"/>
    <lineage>
        <taxon>Eukaryota</taxon>
        <taxon>Discoba</taxon>
        <taxon>Heterolobosea</taxon>
        <taxon>Tetramitia</taxon>
        <taxon>Eutetramitia</taxon>
        <taxon>Vahlkampfiidae</taxon>
        <taxon>Naegleria</taxon>
    </lineage>
</organism>